<accession>A0A149V2D3</accession>
<dbReference type="OrthoDB" id="7223424at2"/>
<sequence>MMSISTISVQTLTGPASLLNRLVKELVEGYCHSEDIMFLDEKTVQVTLYNGSGSTLLHHADALSVEYPALNIRAVEWVDCFEDVSVAYWKCGRKIYQCDMCEIVSCEKPEGYSGPLADKRIRFWQAVPDLKMAIQHILPDYDLMALSGLVTLAGGWLALHNADSKVLLQLPSQPDLNDGCLVQLSSEIGRVAIVQGIDRNGCCASEQSVAYSDVTARWPELRPLLRSYWRSGKKQRRRNRRWCQLQQRMAGKPMKSRLSLRHNEEQEIPF</sequence>
<protein>
    <submittedName>
        <fullName evidence="2">Uncharacterized protein</fullName>
    </submittedName>
</protein>
<name>A0A149V2D3_9PROT</name>
<dbReference type="EMBL" id="LHZX01000091">
    <property type="protein sequence ID" value="KXV74371.1"/>
    <property type="molecule type" value="Genomic_DNA"/>
</dbReference>
<proteinExistence type="predicted"/>
<comment type="caution">
    <text evidence="2">The sequence shown here is derived from an EMBL/GenBank/DDBJ whole genome shotgun (WGS) entry which is preliminary data.</text>
</comment>
<evidence type="ECO:0000256" key="1">
    <source>
        <dbReference type="SAM" id="MobiDB-lite"/>
    </source>
</evidence>
<dbReference type="Proteomes" id="UP000075377">
    <property type="component" value="Unassembled WGS sequence"/>
</dbReference>
<dbReference type="RefSeq" id="WP_061498216.1">
    <property type="nucleotide sequence ID" value="NZ_LHZX01000091.1"/>
</dbReference>
<feature type="compositionally biased region" description="Basic and acidic residues" evidence="1">
    <location>
        <begin position="261"/>
        <end position="270"/>
    </location>
</feature>
<reference evidence="2 3" key="1">
    <citation type="submission" date="2015-06" db="EMBL/GenBank/DDBJ databases">
        <title>Improved classification and identification of acetic acid bacteria using matrix-assisted laser desorption/ionization time-of-flight mass spectrometry; Gluconobacter nephelii and Gluconobacter uchimurae are later heterotypic synonyms of Gluconobacter japonicus and Gluconobacter oxydans, respectively.</title>
        <authorList>
            <person name="Li L."/>
            <person name="Cleenwerck I."/>
            <person name="De Vuyst L."/>
            <person name="Vandamme P."/>
        </authorList>
    </citation>
    <scope>NUCLEOTIDE SEQUENCE [LARGE SCALE GENOMIC DNA]</scope>
    <source>
        <strain evidence="2 3">LMG 1699</strain>
    </source>
</reference>
<organism evidence="2 3">
    <name type="scientific">Acetobacter malorum</name>
    <dbReference type="NCBI Taxonomy" id="178901"/>
    <lineage>
        <taxon>Bacteria</taxon>
        <taxon>Pseudomonadati</taxon>
        <taxon>Pseudomonadota</taxon>
        <taxon>Alphaproteobacteria</taxon>
        <taxon>Acetobacterales</taxon>
        <taxon>Acetobacteraceae</taxon>
        <taxon>Acetobacter</taxon>
    </lineage>
</organism>
<dbReference type="PATRIC" id="fig|178901.14.peg.1929"/>
<gene>
    <name evidence="2" type="ORF">AD951_00575</name>
</gene>
<evidence type="ECO:0000313" key="2">
    <source>
        <dbReference type="EMBL" id="KXV74371.1"/>
    </source>
</evidence>
<evidence type="ECO:0000313" key="3">
    <source>
        <dbReference type="Proteomes" id="UP000075377"/>
    </source>
</evidence>
<feature type="region of interest" description="Disordered" evidence="1">
    <location>
        <begin position="249"/>
        <end position="270"/>
    </location>
</feature>
<dbReference type="AlphaFoldDB" id="A0A149V2D3"/>